<evidence type="ECO:0000313" key="2">
    <source>
        <dbReference type="EMBL" id="KIN94617.1"/>
    </source>
</evidence>
<dbReference type="STRING" id="870435.A0A0C3IC15"/>
<dbReference type="GO" id="GO:0003677">
    <property type="term" value="F:DNA binding"/>
    <property type="evidence" value="ECO:0007669"/>
    <property type="project" value="TreeGrafter"/>
</dbReference>
<dbReference type="Proteomes" id="UP000054217">
    <property type="component" value="Unassembled WGS sequence"/>
</dbReference>
<dbReference type="PANTHER" id="PTHR19303">
    <property type="entry name" value="TRANSPOSON"/>
    <property type="match status" value="1"/>
</dbReference>
<dbReference type="AlphaFoldDB" id="A0A0C3IC15"/>
<dbReference type="GO" id="GO:0005634">
    <property type="term" value="C:nucleus"/>
    <property type="evidence" value="ECO:0007669"/>
    <property type="project" value="TreeGrafter"/>
</dbReference>
<dbReference type="InParanoid" id="A0A0C3IC15"/>
<dbReference type="EMBL" id="KN832091">
    <property type="protein sequence ID" value="KIN94617.1"/>
    <property type="molecule type" value="Genomic_DNA"/>
</dbReference>
<dbReference type="OrthoDB" id="162969at2759"/>
<feature type="non-terminal residue" evidence="2">
    <location>
        <position position="1"/>
    </location>
</feature>
<dbReference type="HOGENOM" id="CLU_018294_9_2_1"/>
<gene>
    <name evidence="2" type="ORF">M404DRAFT_167808</name>
</gene>
<feature type="domain" description="DDE-1" evidence="1">
    <location>
        <begin position="44"/>
        <end position="75"/>
    </location>
</feature>
<evidence type="ECO:0000259" key="1">
    <source>
        <dbReference type="Pfam" id="PF03184"/>
    </source>
</evidence>
<dbReference type="PANTHER" id="PTHR19303:SF73">
    <property type="entry name" value="PROTEIN PDC2"/>
    <property type="match status" value="1"/>
</dbReference>
<accession>A0A0C3IC15</accession>
<reference evidence="3" key="2">
    <citation type="submission" date="2015-01" db="EMBL/GenBank/DDBJ databases">
        <title>Evolutionary Origins and Diversification of the Mycorrhizal Mutualists.</title>
        <authorList>
            <consortium name="DOE Joint Genome Institute"/>
            <consortium name="Mycorrhizal Genomics Consortium"/>
            <person name="Kohler A."/>
            <person name="Kuo A."/>
            <person name="Nagy L.G."/>
            <person name="Floudas D."/>
            <person name="Copeland A."/>
            <person name="Barry K.W."/>
            <person name="Cichocki N."/>
            <person name="Veneault-Fourrey C."/>
            <person name="LaButti K."/>
            <person name="Lindquist E.A."/>
            <person name="Lipzen A."/>
            <person name="Lundell T."/>
            <person name="Morin E."/>
            <person name="Murat C."/>
            <person name="Riley R."/>
            <person name="Ohm R."/>
            <person name="Sun H."/>
            <person name="Tunlid A."/>
            <person name="Henrissat B."/>
            <person name="Grigoriev I.V."/>
            <person name="Hibbett D.S."/>
            <person name="Martin F."/>
        </authorList>
    </citation>
    <scope>NUCLEOTIDE SEQUENCE [LARGE SCALE GENOMIC DNA]</scope>
    <source>
        <strain evidence="3">Marx 270</strain>
    </source>
</reference>
<sequence length="78" mass="8713">QKVLAKYAPRDCFNFDKTGLFAFAPPDHGLATQQMSRKKKDKFRITVGVACNGDGSEKLPLLLIGKYKNPHCFKKTSP</sequence>
<reference evidence="2 3" key="1">
    <citation type="submission" date="2014-04" db="EMBL/GenBank/DDBJ databases">
        <authorList>
            <consortium name="DOE Joint Genome Institute"/>
            <person name="Kuo A."/>
            <person name="Kohler A."/>
            <person name="Costa M.D."/>
            <person name="Nagy L.G."/>
            <person name="Floudas D."/>
            <person name="Copeland A."/>
            <person name="Barry K.W."/>
            <person name="Cichocki N."/>
            <person name="Veneault-Fourrey C."/>
            <person name="LaButti K."/>
            <person name="Lindquist E.A."/>
            <person name="Lipzen A."/>
            <person name="Lundell T."/>
            <person name="Morin E."/>
            <person name="Murat C."/>
            <person name="Sun H."/>
            <person name="Tunlid A."/>
            <person name="Henrissat B."/>
            <person name="Grigoriev I.V."/>
            <person name="Hibbett D.S."/>
            <person name="Martin F."/>
            <person name="Nordberg H.P."/>
            <person name="Cantor M.N."/>
            <person name="Hua S.X."/>
        </authorList>
    </citation>
    <scope>NUCLEOTIDE SEQUENCE [LARGE SCALE GENOMIC DNA]</scope>
    <source>
        <strain evidence="2 3">Marx 270</strain>
    </source>
</reference>
<dbReference type="InterPro" id="IPR004875">
    <property type="entry name" value="DDE_SF_endonuclease_dom"/>
</dbReference>
<evidence type="ECO:0000313" key="3">
    <source>
        <dbReference type="Proteomes" id="UP000054217"/>
    </source>
</evidence>
<protein>
    <recommendedName>
        <fullName evidence="1">DDE-1 domain-containing protein</fullName>
    </recommendedName>
</protein>
<name>A0A0C3IC15_PISTI</name>
<proteinExistence type="predicted"/>
<keyword evidence="3" id="KW-1185">Reference proteome</keyword>
<organism evidence="2 3">
    <name type="scientific">Pisolithus tinctorius Marx 270</name>
    <dbReference type="NCBI Taxonomy" id="870435"/>
    <lineage>
        <taxon>Eukaryota</taxon>
        <taxon>Fungi</taxon>
        <taxon>Dikarya</taxon>
        <taxon>Basidiomycota</taxon>
        <taxon>Agaricomycotina</taxon>
        <taxon>Agaricomycetes</taxon>
        <taxon>Agaricomycetidae</taxon>
        <taxon>Boletales</taxon>
        <taxon>Sclerodermatineae</taxon>
        <taxon>Pisolithaceae</taxon>
        <taxon>Pisolithus</taxon>
    </lineage>
</organism>
<dbReference type="Pfam" id="PF03184">
    <property type="entry name" value="DDE_1"/>
    <property type="match status" value="1"/>
</dbReference>
<dbReference type="InterPro" id="IPR050863">
    <property type="entry name" value="CenT-Element_Derived"/>
</dbReference>